<accession>A0A381S5J7</accession>
<protein>
    <recommendedName>
        <fullName evidence="2">Toluene tolerance protein</fullName>
    </recommendedName>
</protein>
<dbReference type="EMBL" id="UINC01002634">
    <property type="protein sequence ID" value="SUZ98739.1"/>
    <property type="molecule type" value="Genomic_DNA"/>
</dbReference>
<dbReference type="Gene3D" id="3.10.450.710">
    <property type="entry name" value="Tgt2/MlaC"/>
    <property type="match status" value="1"/>
</dbReference>
<dbReference type="AlphaFoldDB" id="A0A381S5J7"/>
<dbReference type="Pfam" id="PF05494">
    <property type="entry name" value="MlaC"/>
    <property type="match status" value="1"/>
</dbReference>
<organism evidence="1">
    <name type="scientific">marine metagenome</name>
    <dbReference type="NCBI Taxonomy" id="408172"/>
    <lineage>
        <taxon>unclassified sequences</taxon>
        <taxon>metagenomes</taxon>
        <taxon>ecological metagenomes</taxon>
    </lineage>
</organism>
<evidence type="ECO:0008006" key="2">
    <source>
        <dbReference type="Google" id="ProtNLM"/>
    </source>
</evidence>
<name>A0A381S5J7_9ZZZZ</name>
<dbReference type="PIRSF" id="PIRSF004649">
    <property type="entry name" value="MlaC"/>
    <property type="match status" value="1"/>
</dbReference>
<dbReference type="InterPro" id="IPR042245">
    <property type="entry name" value="Tgt2/MlaC_sf"/>
</dbReference>
<reference evidence="1" key="1">
    <citation type="submission" date="2018-05" db="EMBL/GenBank/DDBJ databases">
        <authorList>
            <person name="Lanie J.A."/>
            <person name="Ng W.-L."/>
            <person name="Kazmierczak K.M."/>
            <person name="Andrzejewski T.M."/>
            <person name="Davidsen T.M."/>
            <person name="Wayne K.J."/>
            <person name="Tettelin H."/>
            <person name="Glass J.I."/>
            <person name="Rusch D."/>
            <person name="Podicherti R."/>
            <person name="Tsui H.-C.T."/>
            <person name="Winkler M.E."/>
        </authorList>
    </citation>
    <scope>NUCLEOTIDE SEQUENCE</scope>
</reference>
<gene>
    <name evidence="1" type="ORF">METZ01_LOCUS51593</name>
</gene>
<dbReference type="InterPro" id="IPR008869">
    <property type="entry name" value="MlaC/ttg2D"/>
</dbReference>
<proteinExistence type="predicted"/>
<dbReference type="PANTHER" id="PTHR36573">
    <property type="entry name" value="INTERMEMBRANE PHOSPHOLIPID TRANSPORT SYSTEM BINDING PROTEIN MLAC"/>
    <property type="match status" value="1"/>
</dbReference>
<evidence type="ECO:0000313" key="1">
    <source>
        <dbReference type="EMBL" id="SUZ98739.1"/>
    </source>
</evidence>
<sequence length="201" mass="23340">MRPLFFYFSLLFFPVLIFSSEAYSESSSEYVEKIHDDIVAVVIAKQGQYKEDPEEFINAISLSLQPLVDFKRISRNVMGKYYKDANKRQIEKFNKAFKSTLLKSYSKTLAEFKDEKIIVSQETKKSSKGNREKVSLQIVTSTKVYPATYDMYLNDQGQWKLINIVINGVNLGLTFRNQFYSLMKSESNDLDLVIEKWVTSI</sequence>
<dbReference type="PANTHER" id="PTHR36573:SF1">
    <property type="entry name" value="INTERMEMBRANE PHOSPHOLIPID TRANSPORT SYSTEM BINDING PROTEIN MLAC"/>
    <property type="match status" value="1"/>
</dbReference>